<keyword evidence="1" id="KW-0472">Membrane</keyword>
<protein>
    <recommendedName>
        <fullName evidence="4">Pyrrolo-quinoline quinone</fullName>
    </recommendedName>
</protein>
<proteinExistence type="predicted"/>
<feature type="transmembrane region" description="Helical" evidence="1">
    <location>
        <begin position="65"/>
        <end position="84"/>
    </location>
</feature>
<gene>
    <name evidence="2" type="ORF">J7S33_03750</name>
</gene>
<evidence type="ECO:0000313" key="3">
    <source>
        <dbReference type="Proteomes" id="UP000671828"/>
    </source>
</evidence>
<dbReference type="Proteomes" id="UP000671828">
    <property type="component" value="Chromosome"/>
</dbReference>
<feature type="transmembrane region" description="Helical" evidence="1">
    <location>
        <begin position="118"/>
        <end position="139"/>
    </location>
</feature>
<evidence type="ECO:0000256" key="1">
    <source>
        <dbReference type="SAM" id="Phobius"/>
    </source>
</evidence>
<keyword evidence="1" id="KW-0812">Transmembrane</keyword>
<organism evidence="2 3">
    <name type="scientific">Saccharothrix algeriensis</name>
    <dbReference type="NCBI Taxonomy" id="173560"/>
    <lineage>
        <taxon>Bacteria</taxon>
        <taxon>Bacillati</taxon>
        <taxon>Actinomycetota</taxon>
        <taxon>Actinomycetes</taxon>
        <taxon>Pseudonocardiales</taxon>
        <taxon>Pseudonocardiaceae</taxon>
        <taxon>Saccharothrix</taxon>
    </lineage>
</organism>
<accession>A0A8T8I0X7</accession>
<feature type="transmembrane region" description="Helical" evidence="1">
    <location>
        <begin position="44"/>
        <end position="60"/>
    </location>
</feature>
<reference evidence="2" key="1">
    <citation type="submission" date="2021-04" db="EMBL/GenBank/DDBJ databases">
        <title>Saccharothrix algeriensis WGS.</title>
        <authorList>
            <person name="Stuskova K."/>
            <person name="Hakalova E."/>
            <person name="Tebbal A.B."/>
            <person name="Eichmeier A."/>
        </authorList>
    </citation>
    <scope>NUCLEOTIDE SEQUENCE</scope>
    <source>
        <strain evidence="2">NRRL B-24137</strain>
    </source>
</reference>
<dbReference type="EMBL" id="CP072788">
    <property type="protein sequence ID" value="QTR04110.1"/>
    <property type="molecule type" value="Genomic_DNA"/>
</dbReference>
<feature type="transmembrane region" description="Helical" evidence="1">
    <location>
        <begin position="90"/>
        <end position="111"/>
    </location>
</feature>
<name>A0A8T8I0X7_9PSEU</name>
<dbReference type="SUPFAM" id="SSF50998">
    <property type="entry name" value="Quinoprotein alcohol dehydrogenase-like"/>
    <property type="match status" value="1"/>
</dbReference>
<dbReference type="InterPro" id="IPR011047">
    <property type="entry name" value="Quinoprotein_ADH-like_sf"/>
</dbReference>
<keyword evidence="1" id="KW-1133">Transmembrane helix</keyword>
<evidence type="ECO:0008006" key="4">
    <source>
        <dbReference type="Google" id="ProtNLM"/>
    </source>
</evidence>
<dbReference type="AlphaFoldDB" id="A0A8T8I0X7"/>
<sequence length="529" mass="54069">MVGVVVAVAGAVLAASSVLFEVPEVARTGGVVFGGDAPRADPTWLVLGVAVVLVAAWVVLAGKRVAGVVAAVAGVLGAGLLLAGDLASGVSGGGASALLLGAVLVLVAGAVRRRPSGARWAAVAGVVVLVVAGAGVLVVPRVARSVVVDAAGARPRPAGDNAPPPTGAPWRWTADGPVVAAVAAGPGVVVGTRTGAVALVVRGGEQGWRYRRAGAEVTALRATPDGSLVVAVFGGSGPFERDEALWVVLDPVTGAVVRQWAGPAADATYPRPTDTAAVTWERTDLPLGQVEYTAAAVELRTGRRLWTWRAPDGCRSPHPVIEAAADTVLVPLTCGQEHGLAGLDDRDGHERWRSLTRTGQPERLVADVGHDGDVVSLTAHFTTGSLIHSRDGRPIAEPDPRPRFWASAGPLPVGQVRDTDNAVTATFVADPATDAVRAVAEVPCARQLTVAGTRTTLLRLCSTDTGADLVWQELDRGSGHRAPVPGWRPPNRSVPGDYRSAFDDDGILPAPGFLAVVQLGADTVAGFLG</sequence>
<evidence type="ECO:0000313" key="2">
    <source>
        <dbReference type="EMBL" id="QTR04110.1"/>
    </source>
</evidence>